<protein>
    <submittedName>
        <fullName evidence="1">Uncharacterized protein</fullName>
    </submittedName>
</protein>
<dbReference type="STRING" id="33978.A6M13_07110"/>
<reference evidence="1 2" key="1">
    <citation type="submission" date="2016-07" db="EMBL/GenBank/DDBJ databases">
        <title>Caryophanon tenue genome sequencing.</title>
        <authorList>
            <person name="Verma A."/>
            <person name="Pal Y."/>
            <person name="Krishnamurthi S."/>
        </authorList>
    </citation>
    <scope>NUCLEOTIDE SEQUENCE [LARGE SCALE GENOMIC DNA]</scope>
    <source>
        <strain evidence="1 2">DSM 14152</strain>
    </source>
</reference>
<keyword evidence="2" id="KW-1185">Reference proteome</keyword>
<dbReference type="AlphaFoldDB" id="A0A1C0Y5N1"/>
<sequence>MKVNLFRDGEEIATINGTDIVCDDNKLRECLFAIVNNYETSSFPSHLNKEDLLFDSIKGFASMNAIDVERA</sequence>
<comment type="caution">
    <text evidence="1">The sequence shown here is derived from an EMBL/GenBank/DDBJ whole genome shotgun (WGS) entry which is preliminary data.</text>
</comment>
<dbReference type="RefSeq" id="WP_066548409.1">
    <property type="nucleotide sequence ID" value="NZ_MASJ01000041.1"/>
</dbReference>
<accession>A0A1C0Y5N1</accession>
<dbReference type="EMBL" id="MASJ01000041">
    <property type="protein sequence ID" value="OCS82451.1"/>
    <property type="molecule type" value="Genomic_DNA"/>
</dbReference>
<dbReference type="Proteomes" id="UP000093199">
    <property type="component" value="Unassembled WGS sequence"/>
</dbReference>
<name>A0A1C0Y5N1_9BACL</name>
<dbReference type="OrthoDB" id="9855000at2"/>
<evidence type="ECO:0000313" key="1">
    <source>
        <dbReference type="EMBL" id="OCS82451.1"/>
    </source>
</evidence>
<organism evidence="1 2">
    <name type="scientific">Caryophanon tenue</name>
    <dbReference type="NCBI Taxonomy" id="33978"/>
    <lineage>
        <taxon>Bacteria</taxon>
        <taxon>Bacillati</taxon>
        <taxon>Bacillota</taxon>
        <taxon>Bacilli</taxon>
        <taxon>Bacillales</taxon>
        <taxon>Caryophanaceae</taxon>
        <taxon>Caryophanon</taxon>
    </lineage>
</organism>
<evidence type="ECO:0000313" key="2">
    <source>
        <dbReference type="Proteomes" id="UP000093199"/>
    </source>
</evidence>
<gene>
    <name evidence="1" type="ORF">A6M13_07110</name>
</gene>
<proteinExistence type="predicted"/>